<dbReference type="InterPro" id="IPR011008">
    <property type="entry name" value="Dimeric_a/b-barrel"/>
</dbReference>
<gene>
    <name evidence="1" type="ORF">EPK99_00620</name>
</gene>
<dbReference type="Gene3D" id="3.30.70.100">
    <property type="match status" value="1"/>
</dbReference>
<proteinExistence type="predicted"/>
<dbReference type="Proteomes" id="UP000287687">
    <property type="component" value="Unassembled WGS sequence"/>
</dbReference>
<evidence type="ECO:0000313" key="2">
    <source>
        <dbReference type="Proteomes" id="UP000287687"/>
    </source>
</evidence>
<protein>
    <recommendedName>
        <fullName evidence="3">Ethyl tert-butyl ether degradation EthD</fullName>
    </recommendedName>
</protein>
<evidence type="ECO:0000313" key="1">
    <source>
        <dbReference type="EMBL" id="RWX80879.1"/>
    </source>
</evidence>
<accession>A0A3S3T2Y6</accession>
<evidence type="ECO:0008006" key="3">
    <source>
        <dbReference type="Google" id="ProtNLM"/>
    </source>
</evidence>
<dbReference type="AlphaFoldDB" id="A0A3S3T2Y6"/>
<dbReference type="SUPFAM" id="SSF54909">
    <property type="entry name" value="Dimeric alpha+beta barrel"/>
    <property type="match status" value="1"/>
</dbReference>
<dbReference type="OrthoDB" id="7107863at2"/>
<sequence>MIIRQAFFEGTIHAGKEAAFRGYVAETLMPMWLALPGIREVRVLYNIERDDGAPTYPMVLSTMFDSREALAEALESPVRYESREATKGLLAMFDGHIHHHVFDLAQDQSTFRIWGVV</sequence>
<dbReference type="EMBL" id="SBIP01000001">
    <property type="protein sequence ID" value="RWX80879.1"/>
    <property type="molecule type" value="Genomic_DNA"/>
</dbReference>
<comment type="caution">
    <text evidence="1">The sequence shown here is derived from an EMBL/GenBank/DDBJ whole genome shotgun (WGS) entry which is preliminary data.</text>
</comment>
<organism evidence="1 2">
    <name type="scientific">Neorhizobium lilium</name>
    <dbReference type="NCBI Taxonomy" id="2503024"/>
    <lineage>
        <taxon>Bacteria</taxon>
        <taxon>Pseudomonadati</taxon>
        <taxon>Pseudomonadota</taxon>
        <taxon>Alphaproteobacteria</taxon>
        <taxon>Hyphomicrobiales</taxon>
        <taxon>Rhizobiaceae</taxon>
        <taxon>Rhizobium/Agrobacterium group</taxon>
        <taxon>Neorhizobium</taxon>
    </lineage>
</organism>
<keyword evidence="2" id="KW-1185">Reference proteome</keyword>
<reference evidence="1 2" key="1">
    <citation type="submission" date="2019-01" db="EMBL/GenBank/DDBJ databases">
        <title>The draft genome of Rhizobium sp. 24NR.</title>
        <authorList>
            <person name="Liu L."/>
            <person name="Liang L."/>
            <person name="Shi S."/>
            <person name="Xu L."/>
            <person name="Wang X."/>
            <person name="Li L."/>
            <person name="Zhang X."/>
        </authorList>
    </citation>
    <scope>NUCLEOTIDE SEQUENCE [LARGE SCALE GENOMIC DNA]</scope>
    <source>
        <strain evidence="1 2">24NR</strain>
    </source>
</reference>
<dbReference type="RefSeq" id="WP_128440707.1">
    <property type="nucleotide sequence ID" value="NZ_SBIP01000001.1"/>
</dbReference>
<name>A0A3S3T2Y6_9HYPH</name>